<dbReference type="Proteomes" id="UP000008281">
    <property type="component" value="Unassembled WGS sequence"/>
</dbReference>
<dbReference type="eggNOG" id="ENOG502THCA">
    <property type="taxonomic scope" value="Eukaryota"/>
</dbReference>
<dbReference type="PANTHER" id="PTHR38618:SF1">
    <property type="entry name" value="MEIOSIS-TO-MITOSIS TRANSITION ASSOCIATED"/>
    <property type="match status" value="1"/>
</dbReference>
<dbReference type="STRING" id="31234.E3LZ33"/>
<dbReference type="AlphaFoldDB" id="E3LZ33"/>
<sequence length="352" mass="40526">MASLPRSALRELLVTRYVPKIEDIEVEEVETARAGCSVLQPKRTLQNEDIIEAQGEDVELVEDENYRSVHRIDETPKLIVKKPNVSQLRDEAVKVLRNLKKTPAETLRLERYEYLVQRWFHTSRESEKELVEYVLLHPNHRPYLFTMQCRHIYIEDLAGIILVSKSLLSEPRETGQCLARFAIQTTIEMPFAVLYSVLENMVVENEGFQLSDGIVTASILSQRGNRSITHRLKTDKCKEYGQLEPELDNNGGLIASTASIRCSVKGKQHVEMQVVYRNNSSSKNPTARNRYIELEQTVKCMNRRVLIMEEQNELVEFEVEKDMIPLKNGVPPVDDLISFLKMDNSDIDSYSD</sequence>
<dbReference type="FunCoup" id="E3LZ33">
    <property type="interactions" value="1801"/>
</dbReference>
<dbReference type="InParanoid" id="E3LZ33"/>
<keyword evidence="2" id="KW-1185">Reference proteome</keyword>
<dbReference type="OMA" id="RWFHTSR"/>
<dbReference type="PANTHER" id="PTHR38618">
    <property type="entry name" value="PROTEIN CBG21701-RELATED"/>
    <property type="match status" value="1"/>
</dbReference>
<dbReference type="EMBL" id="DS268419">
    <property type="protein sequence ID" value="EFO86744.1"/>
    <property type="molecule type" value="Genomic_DNA"/>
</dbReference>
<reference evidence="1" key="1">
    <citation type="submission" date="2007-07" db="EMBL/GenBank/DDBJ databases">
        <title>PCAP assembly of the Caenorhabditis remanei genome.</title>
        <authorList>
            <consortium name="The Caenorhabditis remanei Sequencing Consortium"/>
            <person name="Wilson R.K."/>
        </authorList>
    </citation>
    <scope>NUCLEOTIDE SEQUENCE [LARGE SCALE GENOMIC DNA]</scope>
    <source>
        <strain evidence="1">PB4641</strain>
    </source>
</reference>
<evidence type="ECO:0000313" key="2">
    <source>
        <dbReference type="Proteomes" id="UP000008281"/>
    </source>
</evidence>
<protein>
    <submittedName>
        <fullName evidence="1">Uncharacterized protein</fullName>
    </submittedName>
</protein>
<organism evidence="2">
    <name type="scientific">Caenorhabditis remanei</name>
    <name type="common">Caenorhabditis vulgaris</name>
    <dbReference type="NCBI Taxonomy" id="31234"/>
    <lineage>
        <taxon>Eukaryota</taxon>
        <taxon>Metazoa</taxon>
        <taxon>Ecdysozoa</taxon>
        <taxon>Nematoda</taxon>
        <taxon>Chromadorea</taxon>
        <taxon>Rhabditida</taxon>
        <taxon>Rhabditina</taxon>
        <taxon>Rhabditomorpha</taxon>
        <taxon>Rhabditoidea</taxon>
        <taxon>Rhabditidae</taxon>
        <taxon>Peloderinae</taxon>
        <taxon>Caenorhabditis</taxon>
    </lineage>
</organism>
<accession>E3LZ33</accession>
<gene>
    <name evidence="1" type="ORF">CRE_04559</name>
</gene>
<proteinExistence type="predicted"/>
<evidence type="ECO:0000313" key="1">
    <source>
        <dbReference type="EMBL" id="EFO86744.1"/>
    </source>
</evidence>
<name>E3LZ33_CAERE</name>
<dbReference type="OrthoDB" id="5795212at2759"/>
<dbReference type="HOGENOM" id="CLU_759163_0_0_1"/>